<proteinExistence type="predicted"/>
<sequence>MAMHAYPSARDGAVTRRVIRRTSAMLLAGLLAAGVPLSAVSAACPQALAVYEGESGTGGLTFIGSSHELDLQIGQSAPVRAYLTPGHRADRTEMTVPIDCPEGDVTGEELAACLAYQSTIYALNSAGEISSVPDAQSDAATTILLPDLANLLAGHPYFAAESASDIPDVFRLAGCQE</sequence>
<accession>A0ABS6WLI9</accession>
<comment type="caution">
    <text evidence="1">The sequence shown here is derived from an EMBL/GenBank/DDBJ whole genome shotgun (WGS) entry which is preliminary data.</text>
</comment>
<keyword evidence="2" id="KW-1185">Reference proteome</keyword>
<gene>
    <name evidence="1" type="ORF">KY465_05660</name>
</gene>
<reference evidence="1" key="1">
    <citation type="submission" date="2021-07" db="EMBL/GenBank/DDBJ databases">
        <title>Pseudohoeflea marina sp. nov. a polyhydroxyalcanoate-producing bacterium.</title>
        <authorList>
            <person name="Zheng W."/>
            <person name="Yu S."/>
            <person name="Huang Y."/>
        </authorList>
    </citation>
    <scope>NUCLEOTIDE SEQUENCE</scope>
    <source>
        <strain evidence="1">DP4N28-3</strain>
    </source>
</reference>
<dbReference type="EMBL" id="JAHWQX010000001">
    <property type="protein sequence ID" value="MBW3096760.1"/>
    <property type="molecule type" value="Genomic_DNA"/>
</dbReference>
<dbReference type="RefSeq" id="WP_219200604.1">
    <property type="nucleotide sequence ID" value="NZ_JAHWQX010000001.1"/>
</dbReference>
<dbReference type="Proteomes" id="UP001430804">
    <property type="component" value="Unassembled WGS sequence"/>
</dbReference>
<name>A0ABS6WLI9_9HYPH</name>
<evidence type="ECO:0000313" key="1">
    <source>
        <dbReference type="EMBL" id="MBW3096760.1"/>
    </source>
</evidence>
<evidence type="ECO:0000313" key="2">
    <source>
        <dbReference type="Proteomes" id="UP001430804"/>
    </source>
</evidence>
<organism evidence="1 2">
    <name type="scientific">Pseudohoeflea coraliihabitans</name>
    <dbReference type="NCBI Taxonomy" id="2860393"/>
    <lineage>
        <taxon>Bacteria</taxon>
        <taxon>Pseudomonadati</taxon>
        <taxon>Pseudomonadota</taxon>
        <taxon>Alphaproteobacteria</taxon>
        <taxon>Hyphomicrobiales</taxon>
        <taxon>Rhizobiaceae</taxon>
        <taxon>Pseudohoeflea</taxon>
    </lineage>
</organism>
<protein>
    <submittedName>
        <fullName evidence="1">Uncharacterized protein</fullName>
    </submittedName>
</protein>